<dbReference type="SUPFAM" id="SSF51984">
    <property type="entry name" value="MurCD N-terminal domain"/>
    <property type="match status" value="1"/>
</dbReference>
<feature type="domain" description="Mur ligase C-terminal" evidence="19">
    <location>
        <begin position="300"/>
        <end position="408"/>
    </location>
</feature>
<reference evidence="21 22" key="1">
    <citation type="journal article" date="2016" name="Gut Pathog.">
        <title>Whole genome sequencing of "Faecalibaculum rodentium" ALO17, isolated from C57BL/6J laboratory mouse feces.</title>
        <authorList>
            <person name="Lim S."/>
            <person name="Chang D.H."/>
            <person name="Ahn S."/>
            <person name="Kim B.C."/>
        </authorList>
    </citation>
    <scope>NUCLEOTIDE SEQUENCE [LARGE SCALE GENOMIC DNA]</scope>
    <source>
        <strain evidence="21 22">Alo17</strain>
    </source>
</reference>
<evidence type="ECO:0000256" key="15">
    <source>
        <dbReference type="ARBA" id="ARBA00032324"/>
    </source>
</evidence>
<dbReference type="Gene3D" id="3.40.50.720">
    <property type="entry name" value="NAD(P)-binding Rossmann-like Domain"/>
    <property type="match status" value="1"/>
</dbReference>
<evidence type="ECO:0000313" key="21">
    <source>
        <dbReference type="EMBL" id="AMK54445.1"/>
    </source>
</evidence>
<evidence type="ECO:0000256" key="9">
    <source>
        <dbReference type="ARBA" id="ARBA00022741"/>
    </source>
</evidence>
<evidence type="ECO:0000256" key="17">
    <source>
        <dbReference type="HAMAP-Rule" id="MF_00639"/>
    </source>
</evidence>
<dbReference type="GO" id="GO:0005737">
    <property type="term" value="C:cytoplasm"/>
    <property type="evidence" value="ECO:0007669"/>
    <property type="project" value="UniProtKB-SubCell"/>
</dbReference>
<dbReference type="NCBIfam" id="TIGR01087">
    <property type="entry name" value="murD"/>
    <property type="match status" value="1"/>
</dbReference>
<evidence type="ECO:0000256" key="4">
    <source>
        <dbReference type="ARBA" id="ARBA00010416"/>
    </source>
</evidence>
<evidence type="ECO:0000256" key="2">
    <source>
        <dbReference type="ARBA" id="ARBA00004496"/>
    </source>
</evidence>
<keyword evidence="7 17" id="KW-0963">Cytoplasm</keyword>
<accession>A0A140DUW8</accession>
<evidence type="ECO:0000256" key="7">
    <source>
        <dbReference type="ARBA" id="ARBA00022490"/>
    </source>
</evidence>
<feature type="domain" description="Mur ligase central" evidence="20">
    <location>
        <begin position="105"/>
        <end position="278"/>
    </location>
</feature>
<dbReference type="PANTHER" id="PTHR43692:SF1">
    <property type="entry name" value="UDP-N-ACETYLMURAMOYLALANINE--D-GLUTAMATE LIGASE"/>
    <property type="match status" value="1"/>
</dbReference>
<dbReference type="GO" id="GO:0009252">
    <property type="term" value="P:peptidoglycan biosynthetic process"/>
    <property type="evidence" value="ECO:0007669"/>
    <property type="project" value="UniProtKB-UniRule"/>
</dbReference>
<dbReference type="AlphaFoldDB" id="A0A140DUW8"/>
<dbReference type="PATRIC" id="fig|1702221.3.peg.1264"/>
<dbReference type="Gene3D" id="3.40.1190.10">
    <property type="entry name" value="Mur-like, catalytic domain"/>
    <property type="match status" value="1"/>
</dbReference>
<dbReference type="GO" id="GO:0008360">
    <property type="term" value="P:regulation of cell shape"/>
    <property type="evidence" value="ECO:0007669"/>
    <property type="project" value="UniProtKB-KW"/>
</dbReference>
<dbReference type="Proteomes" id="UP000069771">
    <property type="component" value="Chromosome"/>
</dbReference>
<dbReference type="STRING" id="1702221.AALO17_13110"/>
<dbReference type="PANTHER" id="PTHR43692">
    <property type="entry name" value="UDP-N-ACETYLMURAMOYLALANINE--D-GLUTAMATE LIGASE"/>
    <property type="match status" value="1"/>
</dbReference>
<sequence>METVLVIGAARSGTAAARLLKQQGYEVILTDSGPVTDRSGLEGIKIVDNGHPEWLFEKEYAFVVKNPGIPYRVPVVKRFVDAGIPVYTEIETAFRAAPSLRYGAITGTDGKTTVTTLLYEMLKRKSDSARFAGNIGIPLSEVVLEAEGEPADIALELSNFQLMGTETFRPEVCTVTNLAPDHLDYMDSLESYYESKMKIYENCREEDWFIRNTDDPEIMKYATDIPCRIIDFSLTRECDLCRHDGKVWLLGQELFDEKDLKLAGDFNLGNAMMAAAMAFRLGVTPDDIQEVIRTFPGVEHRIEFVAEHNGVRIYNDTKATNTHAACAALSAFPERVILLAGGKDKHISFDGLKRYDSVVKQCYSFGETRDRFGDVFTHQTSVDTMEEAVDLALGLAEPGDTILLSPACSSFDQFANYEERGRVFKDLIRSRLQ</sequence>
<evidence type="ECO:0000256" key="18">
    <source>
        <dbReference type="RuleBase" id="RU003664"/>
    </source>
</evidence>
<name>A0A140DUW8_9FIRM</name>
<evidence type="ECO:0000313" key="22">
    <source>
        <dbReference type="Proteomes" id="UP000069771"/>
    </source>
</evidence>
<dbReference type="InterPro" id="IPR005762">
    <property type="entry name" value="MurD"/>
</dbReference>
<keyword evidence="13 17" id="KW-0961">Cell wall biogenesis/degradation</keyword>
<evidence type="ECO:0000256" key="13">
    <source>
        <dbReference type="ARBA" id="ARBA00023316"/>
    </source>
</evidence>
<dbReference type="GeneID" id="78478035"/>
<keyword evidence="11 17" id="KW-0133">Cell shape</keyword>
<keyword evidence="9 17" id="KW-0547">Nucleotide-binding</keyword>
<dbReference type="Gene3D" id="3.90.190.20">
    <property type="entry name" value="Mur ligase, C-terminal domain"/>
    <property type="match status" value="1"/>
</dbReference>
<dbReference type="InterPro" id="IPR036565">
    <property type="entry name" value="Mur-like_cat_sf"/>
</dbReference>
<dbReference type="InterPro" id="IPR036615">
    <property type="entry name" value="Mur_ligase_C_dom_sf"/>
</dbReference>
<keyword evidence="17 18" id="KW-0132">Cell division</keyword>
<evidence type="ECO:0000256" key="11">
    <source>
        <dbReference type="ARBA" id="ARBA00022960"/>
    </source>
</evidence>
<dbReference type="HAMAP" id="MF_00639">
    <property type="entry name" value="MurD"/>
    <property type="match status" value="1"/>
</dbReference>
<evidence type="ECO:0000256" key="10">
    <source>
        <dbReference type="ARBA" id="ARBA00022840"/>
    </source>
</evidence>
<comment type="similarity">
    <text evidence="4 17">Belongs to the MurCDEF family.</text>
</comment>
<comment type="function">
    <text evidence="1 17 18">Cell wall formation. Catalyzes the addition of glutamate to the nucleotide precursor UDP-N-acetylmuramoyl-L-alanine (UMA).</text>
</comment>
<gene>
    <name evidence="17" type="primary">murD</name>
    <name evidence="21" type="ORF">AALO17_13110</name>
</gene>
<evidence type="ECO:0000256" key="16">
    <source>
        <dbReference type="ARBA" id="ARBA00047632"/>
    </source>
</evidence>
<keyword evidence="10 17" id="KW-0067">ATP-binding</keyword>
<evidence type="ECO:0000256" key="5">
    <source>
        <dbReference type="ARBA" id="ARBA00012212"/>
    </source>
</evidence>
<evidence type="ECO:0000256" key="12">
    <source>
        <dbReference type="ARBA" id="ARBA00022984"/>
    </source>
</evidence>
<comment type="catalytic activity">
    <reaction evidence="16 17 18">
        <text>UDP-N-acetyl-alpha-D-muramoyl-L-alanine + D-glutamate + ATP = UDP-N-acetyl-alpha-D-muramoyl-L-alanyl-D-glutamate + ADP + phosphate + H(+)</text>
        <dbReference type="Rhea" id="RHEA:16429"/>
        <dbReference type="ChEBI" id="CHEBI:15378"/>
        <dbReference type="ChEBI" id="CHEBI:29986"/>
        <dbReference type="ChEBI" id="CHEBI:30616"/>
        <dbReference type="ChEBI" id="CHEBI:43474"/>
        <dbReference type="ChEBI" id="CHEBI:83898"/>
        <dbReference type="ChEBI" id="CHEBI:83900"/>
        <dbReference type="ChEBI" id="CHEBI:456216"/>
        <dbReference type="EC" id="6.3.2.9"/>
    </reaction>
</comment>
<organism evidence="21 22">
    <name type="scientific">Faecalibaculum rodentium</name>
    <dbReference type="NCBI Taxonomy" id="1702221"/>
    <lineage>
        <taxon>Bacteria</taxon>
        <taxon>Bacillati</taxon>
        <taxon>Bacillota</taxon>
        <taxon>Erysipelotrichia</taxon>
        <taxon>Erysipelotrichales</taxon>
        <taxon>Erysipelotrichaceae</taxon>
        <taxon>Faecalibaculum</taxon>
    </lineage>
</organism>
<evidence type="ECO:0000256" key="6">
    <source>
        <dbReference type="ARBA" id="ARBA00015655"/>
    </source>
</evidence>
<evidence type="ECO:0000259" key="20">
    <source>
        <dbReference type="Pfam" id="PF08245"/>
    </source>
</evidence>
<dbReference type="SUPFAM" id="SSF53244">
    <property type="entry name" value="MurD-like peptide ligases, peptide-binding domain"/>
    <property type="match status" value="1"/>
</dbReference>
<comment type="pathway">
    <text evidence="3 17 18">Cell wall biogenesis; peptidoglycan biosynthesis.</text>
</comment>
<dbReference type="SUPFAM" id="SSF53623">
    <property type="entry name" value="MurD-like peptide ligases, catalytic domain"/>
    <property type="match status" value="1"/>
</dbReference>
<keyword evidence="8 17" id="KW-0436">Ligase</keyword>
<dbReference type="InterPro" id="IPR013221">
    <property type="entry name" value="Mur_ligase_cen"/>
</dbReference>
<dbReference type="RefSeq" id="WP_067556836.1">
    <property type="nucleotide sequence ID" value="NZ_CAMTBT010000035.1"/>
</dbReference>
<dbReference type="GO" id="GO:0005524">
    <property type="term" value="F:ATP binding"/>
    <property type="evidence" value="ECO:0007669"/>
    <property type="project" value="UniProtKB-UniRule"/>
</dbReference>
<keyword evidence="17 18" id="KW-0131">Cell cycle</keyword>
<keyword evidence="22" id="KW-1185">Reference proteome</keyword>
<evidence type="ECO:0000256" key="1">
    <source>
        <dbReference type="ARBA" id="ARBA00002734"/>
    </source>
</evidence>
<dbReference type="KEGG" id="fro:AALO17_13110"/>
<dbReference type="OrthoDB" id="9809796at2"/>
<evidence type="ECO:0000259" key="19">
    <source>
        <dbReference type="Pfam" id="PF02875"/>
    </source>
</evidence>
<dbReference type="InterPro" id="IPR004101">
    <property type="entry name" value="Mur_ligase_C"/>
</dbReference>
<evidence type="ECO:0000256" key="8">
    <source>
        <dbReference type="ARBA" id="ARBA00022598"/>
    </source>
</evidence>
<dbReference type="GO" id="GO:0008764">
    <property type="term" value="F:UDP-N-acetylmuramoylalanine-D-glutamate ligase activity"/>
    <property type="evidence" value="ECO:0007669"/>
    <property type="project" value="UniProtKB-UniRule"/>
</dbReference>
<dbReference type="Pfam" id="PF02875">
    <property type="entry name" value="Mur_ligase_C"/>
    <property type="match status" value="1"/>
</dbReference>
<dbReference type="UniPathway" id="UPA00219"/>
<evidence type="ECO:0000256" key="14">
    <source>
        <dbReference type="ARBA" id="ARBA00030398"/>
    </source>
</evidence>
<dbReference type="EMBL" id="CP011391">
    <property type="protein sequence ID" value="AMK54445.1"/>
    <property type="molecule type" value="Genomic_DNA"/>
</dbReference>
<evidence type="ECO:0000256" key="3">
    <source>
        <dbReference type="ARBA" id="ARBA00004752"/>
    </source>
</evidence>
<dbReference type="GO" id="GO:0051301">
    <property type="term" value="P:cell division"/>
    <property type="evidence" value="ECO:0007669"/>
    <property type="project" value="UniProtKB-KW"/>
</dbReference>
<dbReference type="GO" id="GO:0071555">
    <property type="term" value="P:cell wall organization"/>
    <property type="evidence" value="ECO:0007669"/>
    <property type="project" value="UniProtKB-KW"/>
</dbReference>
<keyword evidence="12 17" id="KW-0573">Peptidoglycan synthesis</keyword>
<dbReference type="Pfam" id="PF08245">
    <property type="entry name" value="Mur_ligase_M"/>
    <property type="match status" value="1"/>
</dbReference>
<comment type="subcellular location">
    <subcellularLocation>
        <location evidence="2 17 18">Cytoplasm</location>
    </subcellularLocation>
</comment>
<protein>
    <recommendedName>
        <fullName evidence="6 17">UDP-N-acetylmuramoylalanine--D-glutamate ligase</fullName>
        <ecNumber evidence="5 17">6.3.2.9</ecNumber>
    </recommendedName>
    <alternativeName>
        <fullName evidence="15 17">D-glutamic acid-adding enzyme</fullName>
    </alternativeName>
    <alternativeName>
        <fullName evidence="14 17">UDP-N-acetylmuramoyl-L-alanyl-D-glutamate synthetase</fullName>
    </alternativeName>
</protein>
<feature type="binding site" evidence="17">
    <location>
        <begin position="107"/>
        <end position="113"/>
    </location>
    <ligand>
        <name>ATP</name>
        <dbReference type="ChEBI" id="CHEBI:30616"/>
    </ligand>
</feature>
<proteinExistence type="inferred from homology"/>
<dbReference type="EC" id="6.3.2.9" evidence="5 17"/>